<accession>A0ABN0P378</accession>
<dbReference type="RefSeq" id="WP_021495820.1">
    <property type="nucleotide sequence ID" value="NZ_AVQI01000082.1"/>
</dbReference>
<feature type="compositionally biased region" description="Basic and acidic residues" evidence="1">
    <location>
        <begin position="458"/>
        <end position="473"/>
    </location>
</feature>
<proteinExistence type="predicted"/>
<keyword evidence="4" id="KW-1185">Reference proteome</keyword>
<organism evidence="3 4">
    <name type="scientific">Treponema socranskii subsp. socranskii VPI DR56BR1116 = ATCC 35536</name>
    <dbReference type="NCBI Taxonomy" id="1125725"/>
    <lineage>
        <taxon>Bacteria</taxon>
        <taxon>Pseudomonadati</taxon>
        <taxon>Spirochaetota</taxon>
        <taxon>Spirochaetia</taxon>
        <taxon>Spirochaetales</taxon>
        <taxon>Treponemataceae</taxon>
        <taxon>Treponema</taxon>
    </lineage>
</organism>
<keyword evidence="2" id="KW-0812">Transmembrane</keyword>
<reference evidence="3 4" key="1">
    <citation type="submission" date="2013-08" db="EMBL/GenBank/DDBJ databases">
        <authorList>
            <person name="Durkin A.S."/>
            <person name="Haft D.R."/>
            <person name="McCorrison J."/>
            <person name="Torralba M."/>
            <person name="Gillis M."/>
            <person name="Haft D.H."/>
            <person name="Methe B."/>
            <person name="Sutton G."/>
            <person name="Nelson K.E."/>
        </authorList>
    </citation>
    <scope>NUCLEOTIDE SEQUENCE [LARGE SCALE GENOMIC DNA]</scope>
    <source>
        <strain evidence="3 4">ATCC 35536</strain>
    </source>
</reference>
<dbReference type="Proteomes" id="UP000016646">
    <property type="component" value="Unassembled WGS sequence"/>
</dbReference>
<keyword evidence="2" id="KW-1133">Transmembrane helix</keyword>
<evidence type="ECO:0000313" key="4">
    <source>
        <dbReference type="Proteomes" id="UP000016646"/>
    </source>
</evidence>
<feature type="region of interest" description="Disordered" evidence="1">
    <location>
        <begin position="458"/>
        <end position="482"/>
    </location>
</feature>
<gene>
    <name evidence="3" type="ORF">HMPREF0860_1749</name>
</gene>
<name>A0ABN0P378_TRESO</name>
<comment type="caution">
    <text evidence="3">The sequence shown here is derived from an EMBL/GenBank/DDBJ whole genome shotgun (WGS) entry which is preliminary data.</text>
</comment>
<protein>
    <submittedName>
        <fullName evidence="3">Uncharacterized protein</fullName>
    </submittedName>
</protein>
<sequence length="592" mass="64752">MSKIIFDTGLSESTFAKTRLSNLLSESGIAACADKNFGSDMTFSFSEWKFDGVKTIGDGDGAHVHLFGRFGEEEEMLSLAEIFLKAESGGNAERYEAAAASYAAVCAIEEAKKENVKIENIGAGGIYVKTAHGFADKPALLFLPQALFDKACATGGASYAKLQGFWISKALSERRGSLSFTQAVIAYRALAKRMPYDKSDESARSTDEYDKNYMKLEHVINGVDKSLAESVDAALELPSRTVEAERKNARGSHGVHGAADTPHTAEALHTADRQKENPFPLQAFYAELGIDDGTLKEVSHPAALPQAEFDAKVAAYYKSKKRSLRARRTFRRNAGTLAACFALAAVIAFFAFGAVRDARHRPSAVGLTSFEVAEAFYEAIHTQNVELVGAMSSGKVSKRYGDIVGSIYVVNKTRSAYDPKNGIVAPETWFASLSEENAEARRDVYGITSFTLDGRESSLEVRVPERSEKRTPVRSEGCAPLDDGTQAAHTAEYYTVRTDGETGEFIIERNCDTVRLTYKKNRWAVTGIEEKEENVSVDTAAFKSDAIRALQKYGGDAALASSALKEKYPWVPDRIVVQRAAERKPRINRTTN</sequence>
<keyword evidence="2" id="KW-0472">Membrane</keyword>
<evidence type="ECO:0000256" key="1">
    <source>
        <dbReference type="SAM" id="MobiDB-lite"/>
    </source>
</evidence>
<evidence type="ECO:0000313" key="3">
    <source>
        <dbReference type="EMBL" id="ERJ98232.1"/>
    </source>
</evidence>
<feature type="transmembrane region" description="Helical" evidence="2">
    <location>
        <begin position="334"/>
        <end position="355"/>
    </location>
</feature>
<evidence type="ECO:0000256" key="2">
    <source>
        <dbReference type="SAM" id="Phobius"/>
    </source>
</evidence>
<dbReference type="EMBL" id="AVQI01000082">
    <property type="protein sequence ID" value="ERJ98232.1"/>
    <property type="molecule type" value="Genomic_DNA"/>
</dbReference>